<dbReference type="InterPro" id="IPR001387">
    <property type="entry name" value="Cro/C1-type_HTH"/>
</dbReference>
<dbReference type="PROSITE" id="PS50943">
    <property type="entry name" value="HTH_CROC1"/>
    <property type="match status" value="1"/>
</dbReference>
<name>A0AAX3WJV4_METEX</name>
<dbReference type="Gene3D" id="1.10.260.40">
    <property type="entry name" value="lambda repressor-like DNA-binding domains"/>
    <property type="match status" value="1"/>
</dbReference>
<dbReference type="SMART" id="SM00530">
    <property type="entry name" value="HTH_XRE"/>
    <property type="match status" value="1"/>
</dbReference>
<dbReference type="CDD" id="cd00093">
    <property type="entry name" value="HTH_XRE"/>
    <property type="match status" value="1"/>
</dbReference>
<protein>
    <submittedName>
        <fullName evidence="2">Helix-turn-helix transcriptional regulator</fullName>
    </submittedName>
</protein>
<evidence type="ECO:0000313" key="2">
    <source>
        <dbReference type="EMBL" id="WHQ70985.1"/>
    </source>
</evidence>
<dbReference type="GO" id="GO:0003677">
    <property type="term" value="F:DNA binding"/>
    <property type="evidence" value="ECO:0007669"/>
    <property type="project" value="InterPro"/>
</dbReference>
<dbReference type="Pfam" id="PF01381">
    <property type="entry name" value="HTH_3"/>
    <property type="match status" value="1"/>
</dbReference>
<dbReference type="GeneID" id="72988377"/>
<sequence length="80" mass="8984">MPRTIRSPRQVRLVELLVEARRKAGITQTDLAARLGLVQSVVSLIERGGRRIDLVELMEFADAVGLDIHGVIDELRQLPR</sequence>
<reference evidence="2" key="1">
    <citation type="journal article" date="2022" name="Biotechnol. Bioprocess Eng.">
        <title>Pan-genome Analysis Reveals Comparative Genomic Features of Central Metabolic Pathways in Methylorubrum extorquens.</title>
        <authorList>
            <person name="Lee G.M."/>
            <person name="Scott-Nevros Z.K."/>
            <person name="Lee S.-M."/>
            <person name="Kim D."/>
        </authorList>
    </citation>
    <scope>NUCLEOTIDE SEQUENCE</scope>
    <source>
        <strain evidence="2">ATCC 55366</strain>
    </source>
</reference>
<gene>
    <name evidence="2" type="ORF">KEC54_05120</name>
</gene>
<dbReference type="Proteomes" id="UP001223720">
    <property type="component" value="Chromosome"/>
</dbReference>
<proteinExistence type="predicted"/>
<organism evidence="2 3">
    <name type="scientific">Methylorubrum extorquens</name>
    <name type="common">Methylobacterium dichloromethanicum</name>
    <name type="synonym">Methylobacterium extorquens</name>
    <dbReference type="NCBI Taxonomy" id="408"/>
    <lineage>
        <taxon>Bacteria</taxon>
        <taxon>Pseudomonadati</taxon>
        <taxon>Pseudomonadota</taxon>
        <taxon>Alphaproteobacteria</taxon>
        <taxon>Hyphomicrobiales</taxon>
        <taxon>Methylobacteriaceae</taxon>
        <taxon>Methylorubrum</taxon>
    </lineage>
</organism>
<dbReference type="InterPro" id="IPR010982">
    <property type="entry name" value="Lambda_DNA-bd_dom_sf"/>
</dbReference>
<accession>A0AAX3WJV4</accession>
<dbReference type="RefSeq" id="WP_003598395.1">
    <property type="nucleotide sequence ID" value="NZ_BJVP01000005.1"/>
</dbReference>
<evidence type="ECO:0000259" key="1">
    <source>
        <dbReference type="PROSITE" id="PS50943"/>
    </source>
</evidence>
<evidence type="ECO:0000313" key="3">
    <source>
        <dbReference type="Proteomes" id="UP001223720"/>
    </source>
</evidence>
<dbReference type="AlphaFoldDB" id="A0AAX3WJV4"/>
<dbReference type="SUPFAM" id="SSF47413">
    <property type="entry name" value="lambda repressor-like DNA-binding domains"/>
    <property type="match status" value="1"/>
</dbReference>
<feature type="domain" description="HTH cro/C1-type" evidence="1">
    <location>
        <begin position="17"/>
        <end position="71"/>
    </location>
</feature>
<dbReference type="EMBL" id="CP073633">
    <property type="protein sequence ID" value="WHQ70985.1"/>
    <property type="molecule type" value="Genomic_DNA"/>
</dbReference>